<dbReference type="EMBL" id="BJZU01000198">
    <property type="protein sequence ID" value="GEP07873.1"/>
    <property type="molecule type" value="Genomic_DNA"/>
</dbReference>
<keyword evidence="8" id="KW-1185">Reference proteome</keyword>
<evidence type="ECO:0000256" key="3">
    <source>
        <dbReference type="ARBA" id="ARBA00023239"/>
    </source>
</evidence>
<organism evidence="5 7">
    <name type="scientific">Methylobacterium oxalidis</name>
    <dbReference type="NCBI Taxonomy" id="944322"/>
    <lineage>
        <taxon>Bacteria</taxon>
        <taxon>Pseudomonadati</taxon>
        <taxon>Pseudomonadota</taxon>
        <taxon>Alphaproteobacteria</taxon>
        <taxon>Hyphomicrobiales</taxon>
        <taxon>Methylobacteriaceae</taxon>
        <taxon>Methylobacterium</taxon>
    </lineage>
</organism>
<gene>
    <name evidence="5" type="primary">hpcH</name>
    <name evidence="6" type="ORF">GCM10007888_08890</name>
    <name evidence="5" type="ORF">MOX02_59110</name>
</gene>
<dbReference type="Proteomes" id="UP001156856">
    <property type="component" value="Unassembled WGS sequence"/>
</dbReference>
<dbReference type="AlphaFoldDB" id="A0A512JD36"/>
<dbReference type="InterPro" id="IPR015813">
    <property type="entry name" value="Pyrv/PenolPyrv_kinase-like_dom"/>
</dbReference>
<evidence type="ECO:0000313" key="5">
    <source>
        <dbReference type="EMBL" id="GEP07873.1"/>
    </source>
</evidence>
<dbReference type="Gene3D" id="3.20.20.60">
    <property type="entry name" value="Phosphoenolpyruvate-binding domains"/>
    <property type="match status" value="1"/>
</dbReference>
<dbReference type="OrthoDB" id="9802624at2"/>
<keyword evidence="3" id="KW-0456">Lyase</keyword>
<evidence type="ECO:0000313" key="7">
    <source>
        <dbReference type="Proteomes" id="UP000321960"/>
    </source>
</evidence>
<reference evidence="5 7" key="3">
    <citation type="submission" date="2019-07" db="EMBL/GenBank/DDBJ databases">
        <title>Whole genome shotgun sequence of Methylobacterium oxalidis NBRC 107715.</title>
        <authorList>
            <person name="Hosoyama A."/>
            <person name="Uohara A."/>
            <person name="Ohji S."/>
            <person name="Ichikawa N."/>
        </authorList>
    </citation>
    <scope>NUCLEOTIDE SEQUENCE [LARGE SCALE GENOMIC DNA]</scope>
    <source>
        <strain evidence="5 7">NBRC 107715</strain>
    </source>
</reference>
<dbReference type="GO" id="GO:0046872">
    <property type="term" value="F:metal ion binding"/>
    <property type="evidence" value="ECO:0007669"/>
    <property type="project" value="UniProtKB-KW"/>
</dbReference>
<evidence type="ECO:0000256" key="2">
    <source>
        <dbReference type="ARBA" id="ARBA00022723"/>
    </source>
</evidence>
<sequence length="258" mass="27491">MRENRLRTLWAADKPVVNSWLTIPDAFCAETLAHAGFDSLTVDMQHGLISFEAAVSMLTAISSTPTVPVVRVPWLDPGIIMKMLDAGAYGIICPMVNTRAGAELFVSALRYPPAGIRSFGPARALLYAGSDYLQHANNTVAGLAMIETREALDNLDEILSVKGLDAVYIGPNDLALSLGHEPRSDVDEPQVIEAIELILAKAQQHGVIAGMHNSSADYARRWVDKGFRFVTVGADVSFLAGGAARALSELGASSGDAT</sequence>
<evidence type="ECO:0000313" key="8">
    <source>
        <dbReference type="Proteomes" id="UP001156856"/>
    </source>
</evidence>
<proteinExistence type="inferred from homology"/>
<keyword evidence="2" id="KW-0479">Metal-binding</keyword>
<dbReference type="InterPro" id="IPR040442">
    <property type="entry name" value="Pyrv_kinase-like_dom_sf"/>
</dbReference>
<dbReference type="InterPro" id="IPR050251">
    <property type="entry name" value="HpcH-HpaI_aldolase"/>
</dbReference>
<dbReference type="Pfam" id="PF03328">
    <property type="entry name" value="HpcH_HpaI"/>
    <property type="match status" value="1"/>
</dbReference>
<dbReference type="GO" id="GO:0005737">
    <property type="term" value="C:cytoplasm"/>
    <property type="evidence" value="ECO:0007669"/>
    <property type="project" value="TreeGrafter"/>
</dbReference>
<name>A0A512JD36_9HYPH</name>
<reference evidence="8" key="2">
    <citation type="journal article" date="2019" name="Int. J. Syst. Evol. Microbiol.">
        <title>The Global Catalogue of Microorganisms (GCM) 10K type strain sequencing project: providing services to taxonomists for standard genome sequencing and annotation.</title>
        <authorList>
            <consortium name="The Broad Institute Genomics Platform"/>
            <consortium name="The Broad Institute Genome Sequencing Center for Infectious Disease"/>
            <person name="Wu L."/>
            <person name="Ma J."/>
        </authorList>
    </citation>
    <scope>NUCLEOTIDE SEQUENCE [LARGE SCALE GENOMIC DNA]</scope>
    <source>
        <strain evidence="8">NBRC 107715</strain>
    </source>
</reference>
<dbReference type="Proteomes" id="UP000321960">
    <property type="component" value="Unassembled WGS sequence"/>
</dbReference>
<dbReference type="InterPro" id="IPR005000">
    <property type="entry name" value="Aldolase/citrate-lyase_domain"/>
</dbReference>
<reference evidence="6" key="4">
    <citation type="submission" date="2023-01" db="EMBL/GenBank/DDBJ databases">
        <title>Draft genome sequence of Methylobacterium oxalidis strain NBRC 107715.</title>
        <authorList>
            <person name="Sun Q."/>
            <person name="Mori K."/>
        </authorList>
    </citation>
    <scope>NUCLEOTIDE SEQUENCE</scope>
    <source>
        <strain evidence="6">NBRC 107715</strain>
    </source>
</reference>
<evidence type="ECO:0000256" key="1">
    <source>
        <dbReference type="ARBA" id="ARBA00005568"/>
    </source>
</evidence>
<feature type="domain" description="HpcH/HpaI aldolase/citrate lyase" evidence="4">
    <location>
        <begin position="20"/>
        <end position="238"/>
    </location>
</feature>
<dbReference type="PANTHER" id="PTHR30502">
    <property type="entry name" value="2-KETO-3-DEOXY-L-RHAMNONATE ALDOLASE"/>
    <property type="match status" value="1"/>
</dbReference>
<dbReference type="RefSeq" id="WP_147029267.1">
    <property type="nucleotide sequence ID" value="NZ_BJZU01000198.1"/>
</dbReference>
<protein>
    <submittedName>
        <fullName evidence="5">2,4-dihydroxyhept-2-ene-1,7-dioic acid aldolase</fullName>
    </submittedName>
</protein>
<dbReference type="EMBL" id="BSPK01000013">
    <property type="protein sequence ID" value="GLS62508.1"/>
    <property type="molecule type" value="Genomic_DNA"/>
</dbReference>
<dbReference type="GO" id="GO:0016832">
    <property type="term" value="F:aldehyde-lyase activity"/>
    <property type="evidence" value="ECO:0007669"/>
    <property type="project" value="TreeGrafter"/>
</dbReference>
<accession>A0A512JD36</accession>
<evidence type="ECO:0000313" key="6">
    <source>
        <dbReference type="EMBL" id="GLS62508.1"/>
    </source>
</evidence>
<dbReference type="SUPFAM" id="SSF51621">
    <property type="entry name" value="Phosphoenolpyruvate/pyruvate domain"/>
    <property type="match status" value="1"/>
</dbReference>
<reference evidence="6" key="1">
    <citation type="journal article" date="2014" name="Int. J. Syst. Evol. Microbiol.">
        <title>Complete genome of a new Firmicutes species belonging to the dominant human colonic microbiota ('Ruminococcus bicirculans') reveals two chromosomes and a selective capacity to utilize plant glucans.</title>
        <authorList>
            <consortium name="NISC Comparative Sequencing Program"/>
            <person name="Wegmann U."/>
            <person name="Louis P."/>
            <person name="Goesmann A."/>
            <person name="Henrissat B."/>
            <person name="Duncan S.H."/>
            <person name="Flint H.J."/>
        </authorList>
    </citation>
    <scope>NUCLEOTIDE SEQUENCE</scope>
    <source>
        <strain evidence="6">NBRC 107715</strain>
    </source>
</reference>
<evidence type="ECO:0000259" key="4">
    <source>
        <dbReference type="Pfam" id="PF03328"/>
    </source>
</evidence>
<dbReference type="PANTHER" id="PTHR30502:SF0">
    <property type="entry name" value="PHOSPHOENOLPYRUVATE CARBOXYLASE FAMILY PROTEIN"/>
    <property type="match status" value="1"/>
</dbReference>
<comment type="similarity">
    <text evidence="1">Belongs to the HpcH/HpaI aldolase family.</text>
</comment>
<comment type="caution">
    <text evidence="5">The sequence shown here is derived from an EMBL/GenBank/DDBJ whole genome shotgun (WGS) entry which is preliminary data.</text>
</comment>